<dbReference type="SMART" id="SM00642">
    <property type="entry name" value="Aamy"/>
    <property type="match status" value="1"/>
</dbReference>
<dbReference type="PANTHER" id="PTHR10357:SF215">
    <property type="entry name" value="ALPHA-AMYLASE 1"/>
    <property type="match status" value="1"/>
</dbReference>
<evidence type="ECO:0000256" key="5">
    <source>
        <dbReference type="RuleBase" id="RU003615"/>
    </source>
</evidence>
<evidence type="ECO:0000256" key="7">
    <source>
        <dbReference type="SAM" id="MobiDB-lite"/>
    </source>
</evidence>
<dbReference type="Pfam" id="PF00128">
    <property type="entry name" value="Alpha-amylase"/>
    <property type="match status" value="1"/>
</dbReference>
<dbReference type="InterPro" id="IPR006047">
    <property type="entry name" value="GH13_cat_dom"/>
</dbReference>
<dbReference type="InterPro" id="IPR013780">
    <property type="entry name" value="Glyco_hydro_b"/>
</dbReference>
<evidence type="ECO:0000313" key="10">
    <source>
        <dbReference type="Proteomes" id="UP001158045"/>
    </source>
</evidence>
<accession>A0ABT6NC84</accession>
<keyword evidence="10" id="KW-1185">Reference proteome</keyword>
<protein>
    <recommendedName>
        <fullName evidence="6">Alpha-amylase</fullName>
        <ecNumber evidence="6">3.2.1.1</ecNumber>
    </recommendedName>
</protein>
<evidence type="ECO:0000256" key="2">
    <source>
        <dbReference type="ARBA" id="ARBA00008061"/>
    </source>
</evidence>
<dbReference type="GO" id="GO:0016787">
    <property type="term" value="F:hydrolase activity"/>
    <property type="evidence" value="ECO:0007669"/>
    <property type="project" value="UniProtKB-KW"/>
</dbReference>
<dbReference type="EC" id="3.2.1.1" evidence="6"/>
<dbReference type="SUPFAM" id="SSF51445">
    <property type="entry name" value="(Trans)glycosidases"/>
    <property type="match status" value="1"/>
</dbReference>
<keyword evidence="6" id="KW-0119">Carbohydrate metabolism</keyword>
<keyword evidence="6 9" id="KW-0378">Hydrolase</keyword>
<keyword evidence="3" id="KW-0479">Metal-binding</keyword>
<dbReference type="PANTHER" id="PTHR10357">
    <property type="entry name" value="ALPHA-AMYLASE FAMILY MEMBER"/>
    <property type="match status" value="1"/>
</dbReference>
<proteinExistence type="inferred from homology"/>
<evidence type="ECO:0000256" key="4">
    <source>
        <dbReference type="ARBA" id="ARBA00022729"/>
    </source>
</evidence>
<comment type="similarity">
    <text evidence="2 5">Belongs to the glycosyl hydrolase 13 family.</text>
</comment>
<reference evidence="9 10" key="1">
    <citation type="submission" date="2023-04" db="EMBL/GenBank/DDBJ databases">
        <title>Fusibacter bizertensis strain WBS, isolated from littoral bottom sediments of the Arctic seas - biochemical and genomic analysis.</title>
        <authorList>
            <person name="Brioukhanov A.L."/>
        </authorList>
    </citation>
    <scope>NUCLEOTIDE SEQUENCE [LARGE SCALE GENOMIC DNA]</scope>
    <source>
        <strain evidence="9 10">WBS</strain>
    </source>
</reference>
<dbReference type="Proteomes" id="UP001158045">
    <property type="component" value="Unassembled WGS sequence"/>
</dbReference>
<evidence type="ECO:0000256" key="6">
    <source>
        <dbReference type="RuleBase" id="RU361134"/>
    </source>
</evidence>
<name>A0ABT6NC84_9FIRM</name>
<evidence type="ECO:0000256" key="3">
    <source>
        <dbReference type="ARBA" id="ARBA00022723"/>
    </source>
</evidence>
<dbReference type="Gene3D" id="3.20.20.80">
    <property type="entry name" value="Glycosidases"/>
    <property type="match status" value="1"/>
</dbReference>
<comment type="caution">
    <text evidence="9">The sequence shown here is derived from an EMBL/GenBank/DDBJ whole genome shotgun (WGS) entry which is preliminary data.</text>
</comment>
<sequence length="512" mass="58557">MSKFQKIRANSNLKYRMTVIMLFVLMVIALTVGCAPKAISNLEETDNSQELTNSQTTTSEPTTEATLSTPYPETRITKEDIIYFIMVDRFADSDPSDNLPDVDKENMRAYQGGDLQGIIEKLDYIKDLGATAIWLTPIMENGPNGYHGYWIYDFYKVDPHFGDIDVFKELVAKAHEKGIKVILDYIVNHTGYDSPWLTDPDKKDWFHDNITISNWKDKTEVENGWLAGLPDLDQSNPEVSSYFIENALWWIEETGIDGFRLDTVRHVPHTFWQSFSTAIKAKYPDFFLMGEVWDENPKTLESYHQDGIDSITNYSLFNGIENGFNSLANMFSLANALDKEKAFTHPELNAIFIDNHDNSRFMSLNPRMSAEYTKQALTFLYSYPAIPVVYYGTELGMAGGYDPENRRFMAWDTTQNNELLTFTQTLAEIRKTYMEEFNKIFHDKGSIAYEIAKGEDKMLIIINSLEKDKEISFDFAAQSLTDYVTGELVGDFDGQTLSITLPPVSIKFLIVK</sequence>
<dbReference type="EMBL" id="JARYZI010000004">
    <property type="protein sequence ID" value="MDH8678032.1"/>
    <property type="molecule type" value="Genomic_DNA"/>
</dbReference>
<comment type="catalytic activity">
    <reaction evidence="6">
        <text>Endohydrolysis of (1-&gt;4)-alpha-D-glucosidic linkages in polysaccharides containing three or more (1-&gt;4)-alpha-linked D-glucose units.</text>
        <dbReference type="EC" id="3.2.1.1"/>
    </reaction>
</comment>
<dbReference type="PROSITE" id="PS51257">
    <property type="entry name" value="PROKAR_LIPOPROTEIN"/>
    <property type="match status" value="1"/>
</dbReference>
<organism evidence="9 10">
    <name type="scientific">Fusibacter bizertensis</name>
    <dbReference type="NCBI Taxonomy" id="1488331"/>
    <lineage>
        <taxon>Bacteria</taxon>
        <taxon>Bacillati</taxon>
        <taxon>Bacillota</taxon>
        <taxon>Clostridia</taxon>
        <taxon>Eubacteriales</taxon>
        <taxon>Eubacteriales Family XII. Incertae Sedis</taxon>
        <taxon>Fusibacter</taxon>
    </lineage>
</organism>
<dbReference type="RefSeq" id="WP_281093861.1">
    <property type="nucleotide sequence ID" value="NZ_JARYZI010000004.1"/>
</dbReference>
<dbReference type="InterPro" id="IPR017853">
    <property type="entry name" value="GH"/>
</dbReference>
<comment type="cofactor">
    <cofactor evidence="1">
        <name>Ca(2+)</name>
        <dbReference type="ChEBI" id="CHEBI:29108"/>
    </cofactor>
</comment>
<keyword evidence="4" id="KW-0732">Signal</keyword>
<evidence type="ECO:0000313" key="9">
    <source>
        <dbReference type="EMBL" id="MDH8678032.1"/>
    </source>
</evidence>
<dbReference type="InterPro" id="IPR006046">
    <property type="entry name" value="Alpha_amylase"/>
</dbReference>
<evidence type="ECO:0000259" key="8">
    <source>
        <dbReference type="SMART" id="SM00642"/>
    </source>
</evidence>
<keyword evidence="6" id="KW-0326">Glycosidase</keyword>
<evidence type="ECO:0000256" key="1">
    <source>
        <dbReference type="ARBA" id="ARBA00001913"/>
    </source>
</evidence>
<feature type="domain" description="Glycosyl hydrolase family 13 catalytic" evidence="8">
    <location>
        <begin position="84"/>
        <end position="430"/>
    </location>
</feature>
<feature type="region of interest" description="Disordered" evidence="7">
    <location>
        <begin position="45"/>
        <end position="70"/>
    </location>
</feature>
<gene>
    <name evidence="9" type="ORF">QE109_07725</name>
</gene>
<feature type="compositionally biased region" description="Low complexity" evidence="7">
    <location>
        <begin position="51"/>
        <end position="70"/>
    </location>
</feature>
<dbReference type="PRINTS" id="PR00110">
    <property type="entry name" value="ALPHAAMYLASE"/>
</dbReference>
<dbReference type="Gene3D" id="2.60.40.1180">
    <property type="entry name" value="Golgi alpha-mannosidase II"/>
    <property type="match status" value="1"/>
</dbReference>